<organism evidence="1 2">
    <name type="scientific">Reticulomyxa filosa</name>
    <dbReference type="NCBI Taxonomy" id="46433"/>
    <lineage>
        <taxon>Eukaryota</taxon>
        <taxon>Sar</taxon>
        <taxon>Rhizaria</taxon>
        <taxon>Retaria</taxon>
        <taxon>Foraminifera</taxon>
        <taxon>Monothalamids</taxon>
        <taxon>Reticulomyxidae</taxon>
        <taxon>Reticulomyxa</taxon>
    </lineage>
</organism>
<dbReference type="Proteomes" id="UP000023152">
    <property type="component" value="Unassembled WGS sequence"/>
</dbReference>
<gene>
    <name evidence="1" type="ORF">RFI_39189</name>
</gene>
<feature type="non-terminal residue" evidence="1">
    <location>
        <position position="182"/>
    </location>
</feature>
<comment type="caution">
    <text evidence="1">The sequence shown here is derived from an EMBL/GenBank/DDBJ whole genome shotgun (WGS) entry which is preliminary data.</text>
</comment>
<evidence type="ECO:0000313" key="1">
    <source>
        <dbReference type="EMBL" id="ETN98321.1"/>
    </source>
</evidence>
<dbReference type="OrthoDB" id="8026949at2759"/>
<sequence length="182" mass="21278">MKRKVCKYCELTNHEAAKCRNKNNPSKHKCVLCRKHSLQCDVIRKAREKLVIKLTRKEDAFLKKNASQPIPIKSNVQRQPKNYSYTDAAKESAFHQLQSLLQSVNPTLMGIGNRSRDGPACILNNINEFYSKAQILEQNLHQKQPHICLLQEGFRSKKKDIDYNFQYLYVHHWSGQEDLECY</sequence>
<accession>X6LB12</accession>
<name>X6LB12_RETFI</name>
<keyword evidence="2" id="KW-1185">Reference proteome</keyword>
<evidence type="ECO:0000313" key="2">
    <source>
        <dbReference type="Proteomes" id="UP000023152"/>
    </source>
</evidence>
<proteinExistence type="predicted"/>
<reference evidence="1 2" key="1">
    <citation type="journal article" date="2013" name="Curr. Biol.">
        <title>The Genome of the Foraminiferan Reticulomyxa filosa.</title>
        <authorList>
            <person name="Glockner G."/>
            <person name="Hulsmann N."/>
            <person name="Schleicher M."/>
            <person name="Noegel A.A."/>
            <person name="Eichinger L."/>
            <person name="Gallinger C."/>
            <person name="Pawlowski J."/>
            <person name="Sierra R."/>
            <person name="Euteneuer U."/>
            <person name="Pillet L."/>
            <person name="Moustafa A."/>
            <person name="Platzer M."/>
            <person name="Groth M."/>
            <person name="Szafranski K."/>
            <person name="Schliwa M."/>
        </authorList>
    </citation>
    <scope>NUCLEOTIDE SEQUENCE [LARGE SCALE GENOMIC DNA]</scope>
</reference>
<protein>
    <submittedName>
        <fullName evidence="1">Uncharacterized protein</fullName>
    </submittedName>
</protein>
<dbReference type="AlphaFoldDB" id="X6LB12"/>
<dbReference type="EMBL" id="ASPP01047004">
    <property type="protein sequence ID" value="ETN98321.1"/>
    <property type="molecule type" value="Genomic_DNA"/>
</dbReference>